<dbReference type="PROSITE" id="PS50011">
    <property type="entry name" value="PROTEIN_KINASE_DOM"/>
    <property type="match status" value="1"/>
</dbReference>
<dbReference type="InterPro" id="IPR051177">
    <property type="entry name" value="CIK-Related_Protein"/>
</dbReference>
<dbReference type="InterPro" id="IPR011009">
    <property type="entry name" value="Kinase-like_dom_sf"/>
</dbReference>
<feature type="compositionally biased region" description="Gly residues" evidence="2">
    <location>
        <begin position="565"/>
        <end position="577"/>
    </location>
</feature>
<evidence type="ECO:0000313" key="4">
    <source>
        <dbReference type="Proteomes" id="UP000297595"/>
    </source>
</evidence>
<evidence type="ECO:0000313" key="3">
    <source>
        <dbReference type="EMBL" id="TGJ65175.1"/>
    </source>
</evidence>
<feature type="region of interest" description="Disordered" evidence="2">
    <location>
        <begin position="556"/>
        <end position="583"/>
    </location>
</feature>
<dbReference type="InterPro" id="IPR001245">
    <property type="entry name" value="Ser-Thr/Tyr_kinase_cat_dom"/>
</dbReference>
<reference evidence="3 4" key="1">
    <citation type="submission" date="2019-03" db="EMBL/GenBank/DDBJ databases">
        <title>Nematode-trapping fungi genome.</title>
        <authorList>
            <person name="Vidal-Diez De Ulzurrun G."/>
        </authorList>
    </citation>
    <scope>NUCLEOTIDE SEQUENCE [LARGE SCALE GENOMIC DNA]</scope>
    <source>
        <strain evidence="3 4">TWF154</strain>
    </source>
</reference>
<accession>A0A7C8K0J0</accession>
<feature type="compositionally biased region" description="Polar residues" evidence="2">
    <location>
        <begin position="644"/>
        <end position="667"/>
    </location>
</feature>
<dbReference type="InterPro" id="IPR011989">
    <property type="entry name" value="ARM-like"/>
</dbReference>
<evidence type="ECO:0000256" key="2">
    <source>
        <dbReference type="SAM" id="MobiDB-lite"/>
    </source>
</evidence>
<dbReference type="OrthoDB" id="447103at2759"/>
<keyword evidence="1" id="KW-0677">Repeat</keyword>
<feature type="compositionally biased region" description="Acidic residues" evidence="2">
    <location>
        <begin position="678"/>
        <end position="693"/>
    </location>
</feature>
<dbReference type="PANTHER" id="PTHR12984:SF3">
    <property type="entry name" value="N-TERMINAL KINASE-LIKE PROTEIN"/>
    <property type="match status" value="1"/>
</dbReference>
<dbReference type="SUPFAM" id="SSF56112">
    <property type="entry name" value="Protein kinase-like (PK-like)"/>
    <property type="match status" value="1"/>
</dbReference>
<feature type="region of interest" description="Disordered" evidence="2">
    <location>
        <begin position="611"/>
        <end position="702"/>
    </location>
</feature>
<feature type="compositionally biased region" description="Low complexity" evidence="2">
    <location>
        <begin position="733"/>
        <end position="762"/>
    </location>
</feature>
<sequence>MEWLKSAAASAVSRGPAFGYSFGDRVDLDDSIWALHNGTKKDDGSKCSIFAFDINANKSRLPLAKNALRKWRTLRHPGVVRVLDTLETDTNIYIATERVVPLGWHVKRNALNTETIKWGLYTISTTMRFVNEDASSIHGNLRVSSIYTTESGEWKLAGFEVLSSLKEEDPAIYTYGGLLPDSTRYAAPEIGRGGWDGLKNQAIHVTDSWNMGTLIYEIFNGYFSTADQLSQIKSIPPPMGTPYKRLTQTNPKMRLPISHFLEQGKRSNGFFDTPLIRCCEFIENMGVKDDREREEFLQNLEDTKDQFPEEFFKAKVLPELLKSVEYGGGGPKVFSVVLMIAEKLNEDEWESTITPCVVRLFSSPDRAIRVFLLDNLPRMIEHLPKRVVSDSIFPQLVTGFSDVAPIVREQTVKSILIIIDKLSDRQINGDLLKYLAKTQNDEQPGIRTNTTICLGKIAKNLGQHTRAKVLAAAFTRSLRDPFVHARNAALMALAATADCFDETDCATKCLPAICVVLIDKEKIIRVQAQKTMDVFLARIKTLTANMPDSALPPVDANGVPTGTSAAGGGGVAGGGAPRMGTPQNDASWAGWAISSFTKKLGSVTGEIQAQGTTATSGVSTPAGEESGGSGGGTLGVPSSTTTGNSGSRPGSSSLQRQAFGGMNTNTNRGGGGGGGLMADDDGDDDLDAWGDMDDTPKTVEEKKNTTISGFGRTTMTTTTTEDDVISSFVANKGKSSLPKGLGKKTTTTTSNTSASNSTGTGAVKSRPIVSRAVKPAAKKVLPATAAKKAEEEGDAWGNDNWDVDWK</sequence>
<dbReference type="Pfam" id="PF22956">
    <property type="entry name" value="VPS15-like_hel"/>
    <property type="match status" value="1"/>
</dbReference>
<organism evidence="3 4">
    <name type="scientific">Orbilia oligospora</name>
    <name type="common">Nematode-trapping fungus</name>
    <name type="synonym">Arthrobotrys oligospora</name>
    <dbReference type="NCBI Taxonomy" id="2813651"/>
    <lineage>
        <taxon>Eukaryota</taxon>
        <taxon>Fungi</taxon>
        <taxon>Dikarya</taxon>
        <taxon>Ascomycota</taxon>
        <taxon>Pezizomycotina</taxon>
        <taxon>Orbiliomycetes</taxon>
        <taxon>Orbiliales</taxon>
        <taxon>Orbiliaceae</taxon>
        <taxon>Orbilia</taxon>
    </lineage>
</organism>
<evidence type="ECO:0000256" key="1">
    <source>
        <dbReference type="ARBA" id="ARBA00022737"/>
    </source>
</evidence>
<dbReference type="InterPro" id="IPR016024">
    <property type="entry name" value="ARM-type_fold"/>
</dbReference>
<feature type="compositionally biased region" description="Low complexity" evidence="2">
    <location>
        <begin position="772"/>
        <end position="786"/>
    </location>
</feature>
<dbReference type="Proteomes" id="UP000297595">
    <property type="component" value="Unassembled WGS sequence"/>
</dbReference>
<dbReference type="Pfam" id="PF07714">
    <property type="entry name" value="PK_Tyr_Ser-Thr"/>
    <property type="match status" value="1"/>
</dbReference>
<dbReference type="PANTHER" id="PTHR12984">
    <property type="entry name" value="SCY1-RELATED S/T PROTEIN KINASE-LIKE"/>
    <property type="match status" value="1"/>
</dbReference>
<dbReference type="GO" id="GO:0004672">
    <property type="term" value="F:protein kinase activity"/>
    <property type="evidence" value="ECO:0007669"/>
    <property type="project" value="InterPro"/>
</dbReference>
<dbReference type="SUPFAM" id="SSF48371">
    <property type="entry name" value="ARM repeat"/>
    <property type="match status" value="1"/>
</dbReference>
<gene>
    <name evidence="3" type="ORF">EYR41_009170</name>
</gene>
<feature type="compositionally biased region" description="Gly residues" evidence="2">
    <location>
        <begin position="625"/>
        <end position="634"/>
    </location>
</feature>
<dbReference type="GO" id="GO:0005524">
    <property type="term" value="F:ATP binding"/>
    <property type="evidence" value="ECO:0007669"/>
    <property type="project" value="InterPro"/>
</dbReference>
<proteinExistence type="predicted"/>
<dbReference type="AlphaFoldDB" id="A0A7C8K0J0"/>
<name>A0A7C8K0J0_ORBOL</name>
<dbReference type="Gene3D" id="3.30.200.20">
    <property type="entry name" value="Phosphorylase Kinase, domain 1"/>
    <property type="match status" value="1"/>
</dbReference>
<dbReference type="GO" id="GO:0005737">
    <property type="term" value="C:cytoplasm"/>
    <property type="evidence" value="ECO:0007669"/>
    <property type="project" value="TreeGrafter"/>
</dbReference>
<dbReference type="InterPro" id="IPR055231">
    <property type="entry name" value="2AA_helical"/>
</dbReference>
<dbReference type="GO" id="GO:0006409">
    <property type="term" value="P:tRNA export from nucleus"/>
    <property type="evidence" value="ECO:0007669"/>
    <property type="project" value="TreeGrafter"/>
</dbReference>
<dbReference type="InterPro" id="IPR000719">
    <property type="entry name" value="Prot_kinase_dom"/>
</dbReference>
<feature type="region of interest" description="Disordered" evidence="2">
    <location>
        <begin position="733"/>
        <end position="806"/>
    </location>
</feature>
<protein>
    <submittedName>
        <fullName evidence="3">Uncharacterized protein</fullName>
    </submittedName>
</protein>
<comment type="caution">
    <text evidence="3">The sequence shown here is derived from an EMBL/GenBank/DDBJ whole genome shotgun (WGS) entry which is preliminary data.</text>
</comment>
<dbReference type="EMBL" id="SOZJ01000006">
    <property type="protein sequence ID" value="TGJ65175.1"/>
    <property type="molecule type" value="Genomic_DNA"/>
</dbReference>
<dbReference type="Gene3D" id="1.25.10.10">
    <property type="entry name" value="Leucine-rich Repeat Variant"/>
    <property type="match status" value="1"/>
</dbReference>
<dbReference type="Gene3D" id="1.10.510.10">
    <property type="entry name" value="Transferase(Phosphotransferase) domain 1"/>
    <property type="match status" value="1"/>
</dbReference>